<dbReference type="CDD" id="cd00060">
    <property type="entry name" value="FHA"/>
    <property type="match status" value="1"/>
</dbReference>
<dbReference type="Pfam" id="PF00498">
    <property type="entry name" value="FHA"/>
    <property type="match status" value="1"/>
</dbReference>
<gene>
    <name evidence="3" type="ORF">ACFFH7_10575</name>
</gene>
<dbReference type="EMBL" id="JBHLUD010000002">
    <property type="protein sequence ID" value="MFC0541927.1"/>
    <property type="molecule type" value="Genomic_DNA"/>
</dbReference>
<dbReference type="Gene3D" id="2.60.200.20">
    <property type="match status" value="1"/>
</dbReference>
<evidence type="ECO:0000256" key="1">
    <source>
        <dbReference type="ARBA" id="ARBA00022553"/>
    </source>
</evidence>
<evidence type="ECO:0000259" key="2">
    <source>
        <dbReference type="PROSITE" id="PS50006"/>
    </source>
</evidence>
<organism evidence="3 4">
    <name type="scientific">Kutzneria chonburiensis</name>
    <dbReference type="NCBI Taxonomy" id="1483604"/>
    <lineage>
        <taxon>Bacteria</taxon>
        <taxon>Bacillati</taxon>
        <taxon>Actinomycetota</taxon>
        <taxon>Actinomycetes</taxon>
        <taxon>Pseudonocardiales</taxon>
        <taxon>Pseudonocardiaceae</taxon>
        <taxon>Kutzneria</taxon>
    </lineage>
</organism>
<reference evidence="3 4" key="1">
    <citation type="submission" date="2024-09" db="EMBL/GenBank/DDBJ databases">
        <authorList>
            <person name="Sun Q."/>
            <person name="Mori K."/>
        </authorList>
    </citation>
    <scope>NUCLEOTIDE SEQUENCE [LARGE SCALE GENOMIC DNA]</scope>
    <source>
        <strain evidence="3 4">TBRC 1432</strain>
    </source>
</reference>
<dbReference type="PROSITE" id="PS50006">
    <property type="entry name" value="FHA_DOMAIN"/>
    <property type="match status" value="1"/>
</dbReference>
<comment type="caution">
    <text evidence="3">The sequence shown here is derived from an EMBL/GenBank/DDBJ whole genome shotgun (WGS) entry which is preliminary data.</text>
</comment>
<evidence type="ECO:0000313" key="4">
    <source>
        <dbReference type="Proteomes" id="UP001589810"/>
    </source>
</evidence>
<keyword evidence="4" id="KW-1185">Reference proteome</keyword>
<proteinExistence type="predicted"/>
<dbReference type="InterPro" id="IPR000253">
    <property type="entry name" value="FHA_dom"/>
</dbReference>
<dbReference type="InterPro" id="IPR008984">
    <property type="entry name" value="SMAD_FHA_dom_sf"/>
</dbReference>
<dbReference type="RefSeq" id="WP_273942035.1">
    <property type="nucleotide sequence ID" value="NZ_CP097263.1"/>
</dbReference>
<dbReference type="SUPFAM" id="SSF49879">
    <property type="entry name" value="SMAD/FHA domain"/>
    <property type="match status" value="1"/>
</dbReference>
<accession>A0ABV6MNY8</accession>
<sequence>MAELIECGSCGNEVPPGKCRVCAFVNVDPRAPEAVPQRARVRHGQDELIVLDDGAEVHLGRMFSHKAIKEALRPYDYVSKEHAEIVLRGDRLFVRDPGSKYGTKVGGVAVGPEGKDFGLPVTILLGPSGHHAEIVVEWVS</sequence>
<dbReference type="Proteomes" id="UP001589810">
    <property type="component" value="Unassembled WGS sequence"/>
</dbReference>
<name>A0ABV6MNY8_9PSEU</name>
<protein>
    <submittedName>
        <fullName evidence="3">FHA domain-containing protein</fullName>
    </submittedName>
</protein>
<evidence type="ECO:0000313" key="3">
    <source>
        <dbReference type="EMBL" id="MFC0541927.1"/>
    </source>
</evidence>
<keyword evidence="1" id="KW-0597">Phosphoprotein</keyword>
<feature type="domain" description="FHA" evidence="2">
    <location>
        <begin position="57"/>
        <end position="110"/>
    </location>
</feature>